<evidence type="ECO:0000256" key="4">
    <source>
        <dbReference type="ARBA" id="ARBA00022544"/>
    </source>
</evidence>
<gene>
    <name evidence="9" type="ORF">EBO34_14720</name>
</gene>
<organism evidence="9 10">
    <name type="scientific">Alteribacter keqinensis</name>
    <dbReference type="NCBI Taxonomy" id="2483800"/>
    <lineage>
        <taxon>Bacteria</taxon>
        <taxon>Bacillati</taxon>
        <taxon>Bacillota</taxon>
        <taxon>Bacilli</taxon>
        <taxon>Bacillales</taxon>
        <taxon>Bacillaceae</taxon>
        <taxon>Alteribacter</taxon>
    </lineage>
</organism>
<reference evidence="9 10" key="1">
    <citation type="submission" date="2018-10" db="EMBL/GenBank/DDBJ databases">
        <title>Bacillus Keqinensis sp. nov., a moderately halophilic bacterium isolated from a saline-alkaline lake.</title>
        <authorList>
            <person name="Wang H."/>
        </authorList>
    </citation>
    <scope>NUCLEOTIDE SEQUENCE [LARGE SCALE GENOMIC DNA]</scope>
    <source>
        <strain evidence="9 10">KQ-3</strain>
    </source>
</reference>
<dbReference type="NCBIfam" id="TIGR00912">
    <property type="entry name" value="2A0309"/>
    <property type="match status" value="1"/>
</dbReference>
<feature type="transmembrane region" description="Helical" evidence="8">
    <location>
        <begin position="207"/>
        <end position="225"/>
    </location>
</feature>
<dbReference type="PANTHER" id="PTHR34975">
    <property type="entry name" value="SPORE GERMINATION PROTEIN A2"/>
    <property type="match status" value="1"/>
</dbReference>
<accession>A0A3M7TQU0</accession>
<evidence type="ECO:0000256" key="5">
    <source>
        <dbReference type="ARBA" id="ARBA00022692"/>
    </source>
</evidence>
<keyword evidence="7 8" id="KW-0472">Membrane</keyword>
<keyword evidence="5 8" id="KW-0812">Transmembrane</keyword>
<feature type="transmembrane region" description="Helical" evidence="8">
    <location>
        <begin position="292"/>
        <end position="311"/>
    </location>
</feature>
<dbReference type="GO" id="GO:0016020">
    <property type="term" value="C:membrane"/>
    <property type="evidence" value="ECO:0007669"/>
    <property type="project" value="UniProtKB-SubCell"/>
</dbReference>
<keyword evidence="6 8" id="KW-1133">Transmembrane helix</keyword>
<feature type="transmembrane region" description="Helical" evidence="8">
    <location>
        <begin position="323"/>
        <end position="341"/>
    </location>
</feature>
<evidence type="ECO:0000313" key="9">
    <source>
        <dbReference type="EMBL" id="RNA67944.1"/>
    </source>
</evidence>
<proteinExistence type="inferred from homology"/>
<dbReference type="PANTHER" id="PTHR34975:SF2">
    <property type="entry name" value="SPORE GERMINATION PROTEIN A2"/>
    <property type="match status" value="1"/>
</dbReference>
<keyword evidence="10" id="KW-1185">Reference proteome</keyword>
<dbReference type="InterPro" id="IPR004761">
    <property type="entry name" value="Spore_GerAB"/>
</dbReference>
<dbReference type="Pfam" id="PF03845">
    <property type="entry name" value="Spore_permease"/>
    <property type="match status" value="1"/>
</dbReference>
<dbReference type="OrthoDB" id="2381188at2"/>
<feature type="transmembrane region" description="Helical" evidence="8">
    <location>
        <begin position="61"/>
        <end position="82"/>
    </location>
</feature>
<comment type="caution">
    <text evidence="9">The sequence shown here is derived from an EMBL/GenBank/DDBJ whole genome shotgun (WGS) entry which is preliminary data.</text>
</comment>
<dbReference type="Proteomes" id="UP000278746">
    <property type="component" value="Unassembled WGS sequence"/>
</dbReference>
<evidence type="ECO:0000256" key="2">
    <source>
        <dbReference type="ARBA" id="ARBA00007998"/>
    </source>
</evidence>
<evidence type="ECO:0000256" key="1">
    <source>
        <dbReference type="ARBA" id="ARBA00004141"/>
    </source>
</evidence>
<dbReference type="AlphaFoldDB" id="A0A3M7TQU0"/>
<feature type="transmembrane region" description="Helical" evidence="8">
    <location>
        <begin position="237"/>
        <end position="261"/>
    </location>
</feature>
<dbReference type="GO" id="GO:0009847">
    <property type="term" value="P:spore germination"/>
    <property type="evidence" value="ECO:0007669"/>
    <property type="project" value="InterPro"/>
</dbReference>
<evidence type="ECO:0000256" key="8">
    <source>
        <dbReference type="SAM" id="Phobius"/>
    </source>
</evidence>
<dbReference type="EMBL" id="RHIB01000002">
    <property type="protein sequence ID" value="RNA67944.1"/>
    <property type="molecule type" value="Genomic_DNA"/>
</dbReference>
<protein>
    <submittedName>
        <fullName evidence="9">Spore gernimation protein XB</fullName>
    </submittedName>
</protein>
<feature type="transmembrane region" description="Helical" evidence="8">
    <location>
        <begin position="141"/>
        <end position="159"/>
    </location>
</feature>
<comment type="similarity">
    <text evidence="2">Belongs to the amino acid-polyamine-organocation (APC) superfamily. Spore germination protein (SGP) (TC 2.A.3.9) family.</text>
</comment>
<keyword evidence="4" id="KW-0309">Germination</keyword>
<feature type="transmembrane region" description="Helical" evidence="8">
    <location>
        <begin position="102"/>
        <end position="121"/>
    </location>
</feature>
<evidence type="ECO:0000256" key="3">
    <source>
        <dbReference type="ARBA" id="ARBA00022448"/>
    </source>
</evidence>
<feature type="transmembrane region" description="Helical" evidence="8">
    <location>
        <begin position="30"/>
        <end position="49"/>
    </location>
</feature>
<feature type="transmembrane region" description="Helical" evidence="8">
    <location>
        <begin position="166"/>
        <end position="187"/>
    </location>
</feature>
<feature type="transmembrane region" description="Helical" evidence="8">
    <location>
        <begin position="353"/>
        <end position="375"/>
    </location>
</feature>
<name>A0A3M7TQU0_9BACI</name>
<evidence type="ECO:0000256" key="6">
    <source>
        <dbReference type="ARBA" id="ARBA00022989"/>
    </source>
</evidence>
<keyword evidence="3" id="KW-0813">Transport</keyword>
<evidence type="ECO:0000256" key="7">
    <source>
        <dbReference type="ARBA" id="ARBA00023136"/>
    </source>
</evidence>
<comment type="subcellular location">
    <subcellularLocation>
        <location evidence="1">Membrane</location>
        <topology evidence="1">Multi-pass membrane protein</topology>
    </subcellularLocation>
</comment>
<sequence length="383" mass="43038">MHICVLTVDATSNNTKWGLTMHGKNERINVFHTLALFITSIGLLNHVIILPPLVETAGRDGWISITLANAIALLWVYIIVFINKKSNQKNIYKWLIDHAGSVTANIVVFVLILFLLSLAVVTLNDLVTWTKVSYLPETPKLILVITYILLCFCTAVTNIRTLAILNILLLPIIIIFGIFVASVNIPVKDYSLLTPVLEHGFQPVIRGMIYPGAGLAELFLLLLIQHRVKFRYKYWQVALIVILLGGLSFGPLTGGIAAFGVEQMKQLRFPAYQQWGLVTMGRYIEHVDFLSIYQWLSGAFIRISLMLFIVVDLLDIKPGKNRVIGLAFLSVIIVCSLYLPFSDMQFIKFMQTYFLPFSLAFLFCSSLLLLMITLIKTKGGAKK</sequence>
<evidence type="ECO:0000313" key="10">
    <source>
        <dbReference type="Proteomes" id="UP000278746"/>
    </source>
</evidence>